<reference evidence="1 2" key="1">
    <citation type="submission" date="2015-09" db="EMBL/GenBank/DDBJ databases">
        <title>Draft genome of the parasitic nematode Teladorsagia circumcincta isolate WARC Sus (inbred).</title>
        <authorList>
            <person name="Mitreva M."/>
        </authorList>
    </citation>
    <scope>NUCLEOTIDE SEQUENCE [LARGE SCALE GENOMIC DNA]</scope>
    <source>
        <strain evidence="1 2">S</strain>
    </source>
</reference>
<gene>
    <name evidence="1" type="ORF">TELCIR_21109</name>
</gene>
<evidence type="ECO:0000313" key="1">
    <source>
        <dbReference type="EMBL" id="PIO57477.1"/>
    </source>
</evidence>
<organism evidence="1 2">
    <name type="scientific">Teladorsagia circumcincta</name>
    <name type="common">Brown stomach worm</name>
    <name type="synonym">Ostertagia circumcincta</name>
    <dbReference type="NCBI Taxonomy" id="45464"/>
    <lineage>
        <taxon>Eukaryota</taxon>
        <taxon>Metazoa</taxon>
        <taxon>Ecdysozoa</taxon>
        <taxon>Nematoda</taxon>
        <taxon>Chromadorea</taxon>
        <taxon>Rhabditida</taxon>
        <taxon>Rhabditina</taxon>
        <taxon>Rhabditomorpha</taxon>
        <taxon>Strongyloidea</taxon>
        <taxon>Trichostrongylidae</taxon>
        <taxon>Teladorsagia</taxon>
    </lineage>
</organism>
<dbReference type="Proteomes" id="UP000230423">
    <property type="component" value="Unassembled WGS sequence"/>
</dbReference>
<name>A0A2G9THP3_TELCI</name>
<accession>A0A2G9THP3</accession>
<dbReference type="OrthoDB" id="40048at2759"/>
<proteinExistence type="predicted"/>
<evidence type="ECO:0000313" key="2">
    <source>
        <dbReference type="Proteomes" id="UP000230423"/>
    </source>
</evidence>
<keyword evidence="2" id="KW-1185">Reference proteome</keyword>
<dbReference type="AlphaFoldDB" id="A0A2G9THP3"/>
<protein>
    <submittedName>
        <fullName evidence="1">Uncharacterized protein</fullName>
    </submittedName>
</protein>
<sequence length="75" mass="8495">MNFVCHEKPAACAKGTYGQIIDRKKQSLKEGGEYEDSALLLALAAHYKWMDEITEPEIVAPTLDTSRKWKLQILT</sequence>
<dbReference type="EMBL" id="KZ365363">
    <property type="protein sequence ID" value="PIO57477.1"/>
    <property type="molecule type" value="Genomic_DNA"/>
</dbReference>